<dbReference type="AlphaFoldDB" id="A0A7J7K7X9"/>
<sequence>MMSDSGFVGSLEYNKVLTLLRKIFELIDVSGDDKVDALDLQTIPESRWTSIGMYCSISSKSGDHITCVRSGLDKAVIPEACVNEISSSWTTLLDTCLKTLKYRSIELR</sequence>
<evidence type="ECO:0000313" key="1">
    <source>
        <dbReference type="EMBL" id="KAF6034044.1"/>
    </source>
</evidence>
<dbReference type="Proteomes" id="UP000593567">
    <property type="component" value="Unassembled WGS sequence"/>
</dbReference>
<accession>A0A7J7K7X9</accession>
<name>A0A7J7K7X9_BUGNE</name>
<keyword evidence="2" id="KW-1185">Reference proteome</keyword>
<evidence type="ECO:0008006" key="3">
    <source>
        <dbReference type="Google" id="ProtNLM"/>
    </source>
</evidence>
<gene>
    <name evidence="1" type="ORF">EB796_007648</name>
</gene>
<protein>
    <recommendedName>
        <fullName evidence="3">EF-hand domain-containing protein</fullName>
    </recommendedName>
</protein>
<organism evidence="1 2">
    <name type="scientific">Bugula neritina</name>
    <name type="common">Brown bryozoan</name>
    <name type="synonym">Sertularia neritina</name>
    <dbReference type="NCBI Taxonomy" id="10212"/>
    <lineage>
        <taxon>Eukaryota</taxon>
        <taxon>Metazoa</taxon>
        <taxon>Spiralia</taxon>
        <taxon>Lophotrochozoa</taxon>
        <taxon>Bryozoa</taxon>
        <taxon>Gymnolaemata</taxon>
        <taxon>Cheilostomatida</taxon>
        <taxon>Flustrina</taxon>
        <taxon>Buguloidea</taxon>
        <taxon>Bugulidae</taxon>
        <taxon>Bugula</taxon>
    </lineage>
</organism>
<comment type="caution">
    <text evidence="1">The sequence shown here is derived from an EMBL/GenBank/DDBJ whole genome shotgun (WGS) entry which is preliminary data.</text>
</comment>
<dbReference type="PROSITE" id="PS00018">
    <property type="entry name" value="EF_HAND_1"/>
    <property type="match status" value="1"/>
</dbReference>
<proteinExistence type="predicted"/>
<dbReference type="InterPro" id="IPR018247">
    <property type="entry name" value="EF_Hand_1_Ca_BS"/>
</dbReference>
<reference evidence="1" key="1">
    <citation type="submission" date="2020-06" db="EMBL/GenBank/DDBJ databases">
        <title>Draft genome of Bugula neritina, a colonial animal packing powerful symbionts and potential medicines.</title>
        <authorList>
            <person name="Rayko M."/>
        </authorList>
    </citation>
    <scope>NUCLEOTIDE SEQUENCE [LARGE SCALE GENOMIC DNA]</scope>
    <source>
        <strain evidence="1">Kwan_BN1</strain>
    </source>
</reference>
<evidence type="ECO:0000313" key="2">
    <source>
        <dbReference type="Proteomes" id="UP000593567"/>
    </source>
</evidence>
<dbReference type="EMBL" id="VXIV02001170">
    <property type="protein sequence ID" value="KAF6034044.1"/>
    <property type="molecule type" value="Genomic_DNA"/>
</dbReference>